<proteinExistence type="predicted"/>
<dbReference type="AlphaFoldDB" id="A0A3E3I5F4"/>
<sequence>MNDIFKDMQVKVGCDYLSDLPSYKRKVWQEMKRLNPADYEERQLEDFSKYVFGMSYQTLQDVMKQQKGREEQCRKQGCWWKREEQLAKKQRRTGSTCR</sequence>
<dbReference type="EMBL" id="QVLU01000053">
    <property type="protein sequence ID" value="RGE60855.1"/>
    <property type="molecule type" value="Genomic_DNA"/>
</dbReference>
<organism evidence="1 2">
    <name type="scientific">Eisenbergiella massiliensis</name>
    <dbReference type="NCBI Taxonomy" id="1720294"/>
    <lineage>
        <taxon>Bacteria</taxon>
        <taxon>Bacillati</taxon>
        <taxon>Bacillota</taxon>
        <taxon>Clostridia</taxon>
        <taxon>Lachnospirales</taxon>
        <taxon>Lachnospiraceae</taxon>
        <taxon>Eisenbergiella</taxon>
    </lineage>
</organism>
<name>A0A3E3I5F4_9FIRM</name>
<protein>
    <submittedName>
        <fullName evidence="1">Conjugal transfer protein</fullName>
    </submittedName>
</protein>
<dbReference type="OrthoDB" id="1645130at2"/>
<dbReference type="Proteomes" id="UP000261166">
    <property type="component" value="Unassembled WGS sequence"/>
</dbReference>
<reference evidence="1 2" key="1">
    <citation type="submission" date="2018-08" db="EMBL/GenBank/DDBJ databases">
        <title>A genome reference for cultivated species of the human gut microbiota.</title>
        <authorList>
            <person name="Zou Y."/>
            <person name="Xue W."/>
            <person name="Luo G."/>
        </authorList>
    </citation>
    <scope>NUCLEOTIDE SEQUENCE [LARGE SCALE GENOMIC DNA]</scope>
    <source>
        <strain evidence="1 2">AF26-4BH</strain>
    </source>
</reference>
<dbReference type="RefSeq" id="WP_103972595.1">
    <property type="nucleotide sequence ID" value="NZ_QVLU01000053.1"/>
</dbReference>
<accession>A0A3E3I5F4</accession>
<gene>
    <name evidence="1" type="ORF">DWY69_29465</name>
</gene>
<evidence type="ECO:0000313" key="2">
    <source>
        <dbReference type="Proteomes" id="UP000261166"/>
    </source>
</evidence>
<evidence type="ECO:0000313" key="1">
    <source>
        <dbReference type="EMBL" id="RGE60855.1"/>
    </source>
</evidence>
<comment type="caution">
    <text evidence="1">The sequence shown here is derived from an EMBL/GenBank/DDBJ whole genome shotgun (WGS) entry which is preliminary data.</text>
</comment>